<keyword evidence="3" id="KW-1185">Reference proteome</keyword>
<name>A0A839V4A8_9PROT</name>
<comment type="caution">
    <text evidence="1">The sequence shown here is derived from an EMBL/GenBank/DDBJ whole genome shotgun (WGS) entry which is preliminary data.</text>
</comment>
<dbReference type="EMBL" id="JACHXV010000029">
    <property type="protein sequence ID" value="MBB3175390.1"/>
    <property type="molecule type" value="Genomic_DNA"/>
</dbReference>
<proteinExistence type="predicted"/>
<organism evidence="1 3">
    <name type="scientific">Endobacter medicaginis</name>
    <dbReference type="NCBI Taxonomy" id="1181271"/>
    <lineage>
        <taxon>Bacteria</taxon>
        <taxon>Pseudomonadati</taxon>
        <taxon>Pseudomonadota</taxon>
        <taxon>Alphaproteobacteria</taxon>
        <taxon>Acetobacterales</taxon>
        <taxon>Acetobacteraceae</taxon>
        <taxon>Endobacter</taxon>
    </lineage>
</organism>
<evidence type="ECO:0000313" key="1">
    <source>
        <dbReference type="EMBL" id="MBB3175390.1"/>
    </source>
</evidence>
<accession>A0A839V4A8</accession>
<reference evidence="2 4" key="1">
    <citation type="submission" date="2020-06" db="EMBL/GenBank/DDBJ databases">
        <title>Description of novel acetic acid bacteria.</title>
        <authorList>
            <person name="Sombolestani A."/>
        </authorList>
    </citation>
    <scope>NUCLEOTIDE SEQUENCE [LARGE SCALE GENOMIC DNA]</scope>
    <source>
        <strain evidence="2 4">LMG 26838</strain>
    </source>
</reference>
<dbReference type="RefSeq" id="WP_176622061.1">
    <property type="nucleotide sequence ID" value="NZ_JABXXQ010000029.1"/>
</dbReference>
<gene>
    <name evidence="1" type="ORF">FHR90_003245</name>
    <name evidence="2" type="ORF">HUK83_03155</name>
</gene>
<evidence type="ECO:0000313" key="3">
    <source>
        <dbReference type="Proteomes" id="UP000557688"/>
    </source>
</evidence>
<dbReference type="AlphaFoldDB" id="A0A839V4A8"/>
<dbReference type="Proteomes" id="UP000557688">
    <property type="component" value="Unassembled WGS sequence"/>
</dbReference>
<reference evidence="1 3" key="2">
    <citation type="submission" date="2020-08" db="EMBL/GenBank/DDBJ databases">
        <title>Genomic Encyclopedia of Type Strains, Phase III (KMG-III): the genomes of soil and plant-associated and newly described type strains.</title>
        <authorList>
            <person name="Whitman W."/>
        </authorList>
    </citation>
    <scope>NUCLEOTIDE SEQUENCE [LARGE SCALE GENOMIC DNA]</scope>
    <source>
        <strain evidence="1 3">CECT 8088</strain>
    </source>
</reference>
<protein>
    <submittedName>
        <fullName evidence="1">Uncharacterized protein</fullName>
    </submittedName>
</protein>
<evidence type="ECO:0000313" key="2">
    <source>
        <dbReference type="EMBL" id="NVN29338.1"/>
    </source>
</evidence>
<evidence type="ECO:0000313" key="4">
    <source>
        <dbReference type="Proteomes" id="UP000565205"/>
    </source>
</evidence>
<dbReference type="Proteomes" id="UP000565205">
    <property type="component" value="Unassembled WGS sequence"/>
</dbReference>
<dbReference type="EMBL" id="JABXXQ010000029">
    <property type="protein sequence ID" value="NVN29338.1"/>
    <property type="molecule type" value="Genomic_DNA"/>
</dbReference>
<sequence>MSGTTSITGPLSDSERVDCRRFCGYELYGNGAGANAGYRYFTAYGTLEYRLTNASDAELTVIRTYLSTLQQLETAIITAAANLDTASAAVWVRNPNEVADRQRLFAYQRRQLCGFLGIPPGAGLGDGGSRIVM</sequence>